<keyword evidence="2" id="KW-0732">Signal</keyword>
<name>A0A4Y2GNJ1_ARAVE</name>
<reference evidence="3 4" key="1">
    <citation type="journal article" date="2019" name="Sci. Rep.">
        <title>Orb-weaving spider Araneus ventricosus genome elucidates the spidroin gene catalogue.</title>
        <authorList>
            <person name="Kono N."/>
            <person name="Nakamura H."/>
            <person name="Ohtoshi R."/>
            <person name="Moran D.A.P."/>
            <person name="Shinohara A."/>
            <person name="Yoshida Y."/>
            <person name="Fujiwara M."/>
            <person name="Mori M."/>
            <person name="Tomita M."/>
            <person name="Arakawa K."/>
        </authorList>
    </citation>
    <scope>NUCLEOTIDE SEQUENCE [LARGE SCALE GENOMIC DNA]</scope>
</reference>
<evidence type="ECO:0000313" key="3">
    <source>
        <dbReference type="EMBL" id="GBM54078.1"/>
    </source>
</evidence>
<dbReference type="AlphaFoldDB" id="A0A4Y2GNJ1"/>
<feature type="signal peptide" evidence="2">
    <location>
        <begin position="1"/>
        <end position="15"/>
    </location>
</feature>
<proteinExistence type="predicted"/>
<comment type="caution">
    <text evidence="3">The sequence shown here is derived from an EMBL/GenBank/DDBJ whole genome shotgun (WGS) entry which is preliminary data.</text>
</comment>
<dbReference type="OrthoDB" id="6466824at2759"/>
<feature type="region of interest" description="Disordered" evidence="1">
    <location>
        <begin position="158"/>
        <end position="180"/>
    </location>
</feature>
<dbReference type="EMBL" id="BGPR01001443">
    <property type="protein sequence ID" value="GBM54078.1"/>
    <property type="molecule type" value="Genomic_DNA"/>
</dbReference>
<evidence type="ECO:0000313" key="4">
    <source>
        <dbReference type="Proteomes" id="UP000499080"/>
    </source>
</evidence>
<organism evidence="3 4">
    <name type="scientific">Araneus ventricosus</name>
    <name type="common">Orbweaver spider</name>
    <name type="synonym">Epeira ventricosa</name>
    <dbReference type="NCBI Taxonomy" id="182803"/>
    <lineage>
        <taxon>Eukaryota</taxon>
        <taxon>Metazoa</taxon>
        <taxon>Ecdysozoa</taxon>
        <taxon>Arthropoda</taxon>
        <taxon>Chelicerata</taxon>
        <taxon>Arachnida</taxon>
        <taxon>Araneae</taxon>
        <taxon>Araneomorphae</taxon>
        <taxon>Entelegynae</taxon>
        <taxon>Araneoidea</taxon>
        <taxon>Araneidae</taxon>
        <taxon>Araneus</taxon>
    </lineage>
</organism>
<accession>A0A4Y2GNJ1</accession>
<gene>
    <name evidence="3" type="ORF">AVEN_247692_1</name>
</gene>
<protein>
    <submittedName>
        <fullName evidence="3">Uncharacterized protein</fullName>
    </submittedName>
</protein>
<evidence type="ECO:0000256" key="2">
    <source>
        <dbReference type="SAM" id="SignalP"/>
    </source>
</evidence>
<feature type="chain" id="PRO_5021451491" evidence="2">
    <location>
        <begin position="16"/>
        <end position="180"/>
    </location>
</feature>
<sequence length="180" mass="21339">MKLFFCLALFSLSSAESLFRFPLHRNKSVRHHLEQAGNPVEVDLLTRKSDDSSPFRQPLSINPDVKWISDLEVKTFEQLKDLKIIEQLKYRVPTEVRDHFLHDWIEMKTPYDLAEKLDEYESIKQSVIREFPKKNGHKFQAGPYGGSKVKEALKELRPKFQMKKEPVNERGHEKEFEKRR</sequence>
<dbReference type="Proteomes" id="UP000499080">
    <property type="component" value="Unassembled WGS sequence"/>
</dbReference>
<keyword evidence="4" id="KW-1185">Reference proteome</keyword>
<evidence type="ECO:0000256" key="1">
    <source>
        <dbReference type="SAM" id="MobiDB-lite"/>
    </source>
</evidence>